<evidence type="ECO:0000313" key="2">
    <source>
        <dbReference type="EMBL" id="MDO1582396.1"/>
    </source>
</evidence>
<evidence type="ECO:0000313" key="3">
    <source>
        <dbReference type="Proteomes" id="UP001169006"/>
    </source>
</evidence>
<reference evidence="2" key="1">
    <citation type="journal article" date="2015" name="Int. J. Syst. Evol. Microbiol.">
        <title>Rhizobium oryzicola sp. nov., potential plant-growth-promoting endophytic bacteria isolated from rice roots.</title>
        <authorList>
            <person name="Zhang X.X."/>
            <person name="Gao J.S."/>
            <person name="Cao Y.H."/>
            <person name="Sheirdil R.A."/>
            <person name="Wang X.C."/>
            <person name="Zhang L."/>
        </authorList>
    </citation>
    <scope>NUCLEOTIDE SEQUENCE</scope>
    <source>
        <strain evidence="2">05753</strain>
    </source>
</reference>
<evidence type="ECO:0000256" key="1">
    <source>
        <dbReference type="SAM" id="MobiDB-lite"/>
    </source>
</evidence>
<proteinExistence type="predicted"/>
<name>A0ABT8SWJ7_9HYPH</name>
<feature type="compositionally biased region" description="Basic and acidic residues" evidence="1">
    <location>
        <begin position="98"/>
        <end position="110"/>
    </location>
</feature>
<reference evidence="2" key="2">
    <citation type="submission" date="2023-07" db="EMBL/GenBank/DDBJ databases">
        <authorList>
            <person name="Sun H."/>
        </authorList>
    </citation>
    <scope>NUCLEOTIDE SEQUENCE</scope>
    <source>
        <strain evidence="2">05753</strain>
    </source>
</reference>
<comment type="caution">
    <text evidence="2">The sequence shown here is derived from an EMBL/GenBank/DDBJ whole genome shotgun (WGS) entry which is preliminary data.</text>
</comment>
<feature type="compositionally biased region" description="Low complexity" evidence="1">
    <location>
        <begin position="87"/>
        <end position="97"/>
    </location>
</feature>
<dbReference type="RefSeq" id="WP_302076534.1">
    <property type="nucleotide sequence ID" value="NZ_JAUKWQ010000002.1"/>
</dbReference>
<keyword evidence="3" id="KW-1185">Reference proteome</keyword>
<dbReference type="EMBL" id="JAUKWQ010000002">
    <property type="protein sequence ID" value="MDO1582396.1"/>
    <property type="molecule type" value="Genomic_DNA"/>
</dbReference>
<accession>A0ABT8SWJ7</accession>
<organism evidence="2 3">
    <name type="scientific">Rhizobium oryzicola</name>
    <dbReference type="NCBI Taxonomy" id="1232668"/>
    <lineage>
        <taxon>Bacteria</taxon>
        <taxon>Pseudomonadati</taxon>
        <taxon>Pseudomonadota</taxon>
        <taxon>Alphaproteobacteria</taxon>
        <taxon>Hyphomicrobiales</taxon>
        <taxon>Rhizobiaceae</taxon>
        <taxon>Rhizobium/Agrobacterium group</taxon>
        <taxon>Rhizobium</taxon>
    </lineage>
</organism>
<dbReference type="Proteomes" id="UP001169006">
    <property type="component" value="Unassembled WGS sequence"/>
</dbReference>
<feature type="region of interest" description="Disordered" evidence="1">
    <location>
        <begin position="86"/>
        <end position="111"/>
    </location>
</feature>
<gene>
    <name evidence="2" type="ORF">Q2T52_09820</name>
</gene>
<sequence length="180" mass="20461">MNLVEARAMVPDIIDAVEMAGDLTSSYDLKTREAVIYTSDPMTGEVFPVATIAADAPPDVQMLLRKSAIWLRALLMLREEAIRQLRKATTSQQQPQQRRTEPKKPQDHAQRASILCKQDRAFRRYLVECHGLPSSADENETRSLLRELMNITSFKELNQNPAAASRWEAFDAGFKLWMRG</sequence>
<protein>
    <submittedName>
        <fullName evidence="2">Uncharacterized protein</fullName>
    </submittedName>
</protein>